<dbReference type="PROSITE" id="PS50191">
    <property type="entry name" value="CRAL_TRIO"/>
    <property type="match status" value="1"/>
</dbReference>
<dbReference type="InterPro" id="IPR036865">
    <property type="entry name" value="CRAL-TRIO_dom_sf"/>
</dbReference>
<reference evidence="6 7" key="1">
    <citation type="journal article" date="2007" name="Proc. Natl. Acad. Sci. U.S.A.">
        <title>The tiny eukaryote Ostreococcus provides genomic insights into the paradox of plankton speciation.</title>
        <authorList>
            <person name="Palenik B."/>
            <person name="Grimwood J."/>
            <person name="Aerts A."/>
            <person name="Rouze P."/>
            <person name="Salamov A."/>
            <person name="Putnam N."/>
            <person name="Dupont C."/>
            <person name="Jorgensen R."/>
            <person name="Derelle E."/>
            <person name="Rombauts S."/>
            <person name="Zhou K."/>
            <person name="Otillar R."/>
            <person name="Merchant S.S."/>
            <person name="Podell S."/>
            <person name="Gaasterland T."/>
            <person name="Napoli C."/>
            <person name="Gendler K."/>
            <person name="Manuell A."/>
            <person name="Tai V."/>
            <person name="Vallon O."/>
            <person name="Piganeau G."/>
            <person name="Jancek S."/>
            <person name="Heijde M."/>
            <person name="Jabbari K."/>
            <person name="Bowler C."/>
            <person name="Lohr M."/>
            <person name="Robbens S."/>
            <person name="Werner G."/>
            <person name="Dubchak I."/>
            <person name="Pazour G.J."/>
            <person name="Ren Q."/>
            <person name="Paulsen I."/>
            <person name="Delwiche C."/>
            <person name="Schmutz J."/>
            <person name="Rokhsar D."/>
            <person name="Van de Peer Y."/>
            <person name="Moreau H."/>
            <person name="Grigoriev I.V."/>
        </authorList>
    </citation>
    <scope>NUCLEOTIDE SEQUENCE [LARGE SCALE GENOMIC DNA]</scope>
    <source>
        <strain evidence="6 7">CCE9901</strain>
    </source>
</reference>
<comment type="similarity">
    <text evidence="3">Belongs to the SFH family.</text>
</comment>
<evidence type="ECO:0000313" key="6">
    <source>
        <dbReference type="EMBL" id="ABO96231.1"/>
    </source>
</evidence>
<dbReference type="GO" id="GO:0000139">
    <property type="term" value="C:Golgi membrane"/>
    <property type="evidence" value="ECO:0007669"/>
    <property type="project" value="UniProtKB-SubCell"/>
</dbReference>
<dbReference type="Gene3D" id="3.40.525.10">
    <property type="entry name" value="CRAL-TRIO lipid binding domain"/>
    <property type="match status" value="1"/>
</dbReference>
<dbReference type="GeneID" id="5002052"/>
<evidence type="ECO:0000313" key="7">
    <source>
        <dbReference type="Proteomes" id="UP000001568"/>
    </source>
</evidence>
<evidence type="ECO:0000256" key="3">
    <source>
        <dbReference type="ARBA" id="ARBA00038020"/>
    </source>
</evidence>
<dbReference type="KEGG" id="olu:OSTLU_92718"/>
<dbReference type="Pfam" id="PF00650">
    <property type="entry name" value="CRAL_TRIO"/>
    <property type="match status" value="1"/>
</dbReference>
<dbReference type="GO" id="GO:0005886">
    <property type="term" value="C:plasma membrane"/>
    <property type="evidence" value="ECO:0007669"/>
    <property type="project" value="UniProtKB-SubCell"/>
</dbReference>
<gene>
    <name evidence="6" type="ORF">OSTLU_92718</name>
</gene>
<dbReference type="EMBL" id="CP000585">
    <property type="protein sequence ID" value="ABO96231.1"/>
    <property type="molecule type" value="Genomic_DNA"/>
</dbReference>
<dbReference type="PANTHER" id="PTHR45657:SF1">
    <property type="entry name" value="CRAL-TRIO DOMAIN-CONTAINING PROTEIN YKL091C-RELATED"/>
    <property type="match status" value="1"/>
</dbReference>
<dbReference type="SMART" id="SM00516">
    <property type="entry name" value="SEC14"/>
    <property type="match status" value="1"/>
</dbReference>
<dbReference type="Gramene" id="ABO96231">
    <property type="protein sequence ID" value="ABO96231"/>
    <property type="gene ID" value="OSTLU_92718"/>
</dbReference>
<evidence type="ECO:0000256" key="4">
    <source>
        <dbReference type="SAM" id="MobiDB-lite"/>
    </source>
</evidence>
<dbReference type="HOGENOM" id="CLU_084964_0_0_1"/>
<dbReference type="PANTHER" id="PTHR45657">
    <property type="entry name" value="CRAL-TRIO DOMAIN-CONTAINING PROTEIN YKL091C-RELATED"/>
    <property type="match status" value="1"/>
</dbReference>
<dbReference type="eggNOG" id="KOG1471">
    <property type="taxonomic scope" value="Eukaryota"/>
</dbReference>
<dbReference type="InterPro" id="IPR051026">
    <property type="entry name" value="PI/PC_transfer"/>
</dbReference>
<accession>A4RX59</accession>
<comment type="subcellular location">
    <subcellularLocation>
        <location evidence="1">Cell membrane</location>
        <topology evidence="1">Peripheral membrane protein</topology>
    </subcellularLocation>
    <subcellularLocation>
        <location evidence="2">Golgi apparatus membrane</location>
        <topology evidence="2">Peripheral membrane protein</topology>
    </subcellularLocation>
</comment>
<evidence type="ECO:0000259" key="5">
    <source>
        <dbReference type="PROSITE" id="PS50191"/>
    </source>
</evidence>
<proteinExistence type="inferred from homology"/>
<feature type="region of interest" description="Disordered" evidence="4">
    <location>
        <begin position="226"/>
        <end position="263"/>
    </location>
</feature>
<dbReference type="Proteomes" id="UP000001568">
    <property type="component" value="Chromosome 5"/>
</dbReference>
<dbReference type="OMA" id="HVIDMKG"/>
<dbReference type="InterPro" id="IPR001251">
    <property type="entry name" value="CRAL-TRIO_dom"/>
</dbReference>
<evidence type="ECO:0000256" key="2">
    <source>
        <dbReference type="ARBA" id="ARBA00004395"/>
    </source>
</evidence>
<name>A4RX59_OSTLU</name>
<sequence length="280" mass="30948">MKSWEAVSAESREHMYEGYQGGWYTANTPLGVPVYVERLGTLDVEKMLKTASVEDIVGQRMRMQGYMIKTLLPEMARRPGSIARDKIVHVIDMKGAGLSLLSSRNIAVFKRLQEVDANFPEFLYRTYVVNVPIGARVVWSTFSAILPSRVRAKVRILGSVKRGNLTKLAAIMGGVDRVPEFLGGNCKRKLNECPPWSLQHMNDTTFVPWEKNVSLTKLAVSTPLSPNSFSRAHASPRGADDDAISYKTPRSASMATPTSVKKSNSAVKRLFSLKSPGKSA</sequence>
<dbReference type="AlphaFoldDB" id="A4RX59"/>
<dbReference type="SUPFAM" id="SSF52087">
    <property type="entry name" value="CRAL/TRIO domain"/>
    <property type="match status" value="1"/>
</dbReference>
<evidence type="ECO:0000256" key="1">
    <source>
        <dbReference type="ARBA" id="ARBA00004202"/>
    </source>
</evidence>
<dbReference type="RefSeq" id="XP_001417938.1">
    <property type="nucleotide sequence ID" value="XM_001417901.1"/>
</dbReference>
<dbReference type="CDD" id="cd00170">
    <property type="entry name" value="SEC14"/>
    <property type="match status" value="1"/>
</dbReference>
<organism evidence="6 7">
    <name type="scientific">Ostreococcus lucimarinus (strain CCE9901)</name>
    <dbReference type="NCBI Taxonomy" id="436017"/>
    <lineage>
        <taxon>Eukaryota</taxon>
        <taxon>Viridiplantae</taxon>
        <taxon>Chlorophyta</taxon>
        <taxon>Mamiellophyceae</taxon>
        <taxon>Mamiellales</taxon>
        <taxon>Bathycoccaceae</taxon>
        <taxon>Ostreococcus</taxon>
    </lineage>
</organism>
<dbReference type="OrthoDB" id="1434354at2759"/>
<keyword evidence="7" id="KW-1185">Reference proteome</keyword>
<protein>
    <recommendedName>
        <fullName evidence="5">CRAL-TRIO domain-containing protein</fullName>
    </recommendedName>
</protein>
<feature type="domain" description="CRAL-TRIO" evidence="5">
    <location>
        <begin position="12"/>
        <end position="190"/>
    </location>
</feature>
<feature type="compositionally biased region" description="Polar residues" evidence="4">
    <location>
        <begin position="248"/>
        <end position="263"/>
    </location>
</feature>